<dbReference type="InterPro" id="IPR050588">
    <property type="entry name" value="WNK_Ser-Thr_kinase"/>
</dbReference>
<dbReference type="InterPro" id="IPR000719">
    <property type="entry name" value="Prot_kinase_dom"/>
</dbReference>
<reference evidence="7" key="1">
    <citation type="journal article" date="2021" name="Nat. Commun.">
        <title>Genomic analyses provide insights into spinach domestication and the genetic basis of agronomic traits.</title>
        <authorList>
            <person name="Cai X."/>
            <person name="Sun X."/>
            <person name="Xu C."/>
            <person name="Sun H."/>
            <person name="Wang X."/>
            <person name="Ge C."/>
            <person name="Zhang Z."/>
            <person name="Wang Q."/>
            <person name="Fei Z."/>
            <person name="Jiao C."/>
            <person name="Wang Q."/>
        </authorList>
    </citation>
    <scope>NUCLEOTIDE SEQUENCE [LARGE SCALE GENOMIC DNA]</scope>
    <source>
        <strain evidence="7">cv. Varoflay</strain>
    </source>
</reference>
<dbReference type="RefSeq" id="XP_056691805.1">
    <property type="nucleotide sequence ID" value="XM_056835827.1"/>
</dbReference>
<keyword evidence="7" id="KW-1185">Reference proteome</keyword>
<comment type="catalytic activity">
    <reaction evidence="5">
        <text>L-seryl-[protein] + ATP = O-phospho-L-seryl-[protein] + ADP + H(+)</text>
        <dbReference type="Rhea" id="RHEA:17989"/>
        <dbReference type="Rhea" id="RHEA-COMP:9863"/>
        <dbReference type="Rhea" id="RHEA-COMP:11604"/>
        <dbReference type="ChEBI" id="CHEBI:15378"/>
        <dbReference type="ChEBI" id="CHEBI:29999"/>
        <dbReference type="ChEBI" id="CHEBI:30616"/>
        <dbReference type="ChEBI" id="CHEBI:83421"/>
        <dbReference type="ChEBI" id="CHEBI:456216"/>
        <dbReference type="EC" id="2.7.11.1"/>
    </reaction>
</comment>
<dbReference type="PANTHER" id="PTHR13902">
    <property type="entry name" value="SERINE/THREONINE-PROTEIN KINASE WNK WITH NO LYSINE -RELATED"/>
    <property type="match status" value="1"/>
</dbReference>
<dbReference type="PROSITE" id="PS50011">
    <property type="entry name" value="PROTEIN_KINASE_DOM"/>
    <property type="match status" value="1"/>
</dbReference>
<evidence type="ECO:0000313" key="8">
    <source>
        <dbReference type="RefSeq" id="XP_056691805.1"/>
    </source>
</evidence>
<evidence type="ECO:0000256" key="2">
    <source>
        <dbReference type="ARBA" id="ARBA00022527"/>
    </source>
</evidence>
<sequence>MKRRHVRLRQHFVVATCDLYHRPESKNIVKCHHFWIDYANRNLDMITEIFSSETLLQYITKHVPVDDTSTKNWCRQILQGLDYLHTRDPPIVDRDVKLLNIFVDGNTGIIKLGDFGFATLIEPGTSVHNCIGSPMCMAPEVFQGNYNEMVDIHAFGICVLWMVTREIPYAEWINDDDFYRNIDY</sequence>
<reference evidence="8" key="2">
    <citation type="submission" date="2025-08" db="UniProtKB">
        <authorList>
            <consortium name="RefSeq"/>
        </authorList>
    </citation>
    <scope>IDENTIFICATION</scope>
    <source>
        <tissue evidence="8">Leaf</tissue>
    </source>
</reference>
<keyword evidence="3 8" id="KW-0808">Transferase</keyword>
<dbReference type="Pfam" id="PF00069">
    <property type="entry name" value="Pkinase"/>
    <property type="match status" value="1"/>
</dbReference>
<accession>A0ABM3R872</accession>
<evidence type="ECO:0000313" key="7">
    <source>
        <dbReference type="Proteomes" id="UP000813463"/>
    </source>
</evidence>
<proteinExistence type="predicted"/>
<evidence type="ECO:0000256" key="1">
    <source>
        <dbReference type="ARBA" id="ARBA00012513"/>
    </source>
</evidence>
<comment type="catalytic activity">
    <reaction evidence="4">
        <text>L-threonyl-[protein] + ATP = O-phospho-L-threonyl-[protein] + ADP + H(+)</text>
        <dbReference type="Rhea" id="RHEA:46608"/>
        <dbReference type="Rhea" id="RHEA-COMP:11060"/>
        <dbReference type="Rhea" id="RHEA-COMP:11605"/>
        <dbReference type="ChEBI" id="CHEBI:15378"/>
        <dbReference type="ChEBI" id="CHEBI:30013"/>
        <dbReference type="ChEBI" id="CHEBI:30616"/>
        <dbReference type="ChEBI" id="CHEBI:61977"/>
        <dbReference type="ChEBI" id="CHEBI:456216"/>
        <dbReference type="EC" id="2.7.11.1"/>
    </reaction>
</comment>
<dbReference type="GeneID" id="130467339"/>
<name>A0ABM3R872_SPIOL</name>
<dbReference type="InterPro" id="IPR011009">
    <property type="entry name" value="Kinase-like_dom_sf"/>
</dbReference>
<feature type="domain" description="Protein kinase" evidence="6">
    <location>
        <begin position="1"/>
        <end position="184"/>
    </location>
</feature>
<dbReference type="Proteomes" id="UP000813463">
    <property type="component" value="Chromosome 2"/>
</dbReference>
<evidence type="ECO:0000256" key="4">
    <source>
        <dbReference type="ARBA" id="ARBA00047899"/>
    </source>
</evidence>
<protein>
    <recommendedName>
        <fullName evidence="1">non-specific serine/threonine protein kinase</fullName>
        <ecNumber evidence="1">2.7.11.1</ecNumber>
    </recommendedName>
</protein>
<evidence type="ECO:0000256" key="3">
    <source>
        <dbReference type="ARBA" id="ARBA00022777"/>
    </source>
</evidence>
<dbReference type="GO" id="GO:0016301">
    <property type="term" value="F:kinase activity"/>
    <property type="evidence" value="ECO:0007669"/>
    <property type="project" value="UniProtKB-KW"/>
</dbReference>
<dbReference type="EC" id="2.7.11.1" evidence="1"/>
<dbReference type="SUPFAM" id="SSF56112">
    <property type="entry name" value="Protein kinase-like (PK-like)"/>
    <property type="match status" value="1"/>
</dbReference>
<keyword evidence="2" id="KW-0723">Serine/threonine-protein kinase</keyword>
<gene>
    <name evidence="8" type="primary">LOC130467339</name>
</gene>
<keyword evidence="3 8" id="KW-0418">Kinase</keyword>
<dbReference type="SMART" id="SM00220">
    <property type="entry name" value="S_TKc"/>
    <property type="match status" value="1"/>
</dbReference>
<evidence type="ECO:0000259" key="6">
    <source>
        <dbReference type="PROSITE" id="PS50011"/>
    </source>
</evidence>
<evidence type="ECO:0000256" key="5">
    <source>
        <dbReference type="ARBA" id="ARBA00048679"/>
    </source>
</evidence>
<organism evidence="7 8">
    <name type="scientific">Spinacia oleracea</name>
    <name type="common">Spinach</name>
    <dbReference type="NCBI Taxonomy" id="3562"/>
    <lineage>
        <taxon>Eukaryota</taxon>
        <taxon>Viridiplantae</taxon>
        <taxon>Streptophyta</taxon>
        <taxon>Embryophyta</taxon>
        <taxon>Tracheophyta</taxon>
        <taxon>Spermatophyta</taxon>
        <taxon>Magnoliopsida</taxon>
        <taxon>eudicotyledons</taxon>
        <taxon>Gunneridae</taxon>
        <taxon>Pentapetalae</taxon>
        <taxon>Caryophyllales</taxon>
        <taxon>Chenopodiaceae</taxon>
        <taxon>Chenopodioideae</taxon>
        <taxon>Anserineae</taxon>
        <taxon>Spinacia</taxon>
    </lineage>
</organism>
<dbReference type="Gene3D" id="1.10.510.10">
    <property type="entry name" value="Transferase(Phosphotransferase) domain 1"/>
    <property type="match status" value="1"/>
</dbReference>